<dbReference type="Pfam" id="PF13359">
    <property type="entry name" value="DDE_Tnp_4"/>
    <property type="match status" value="1"/>
</dbReference>
<keyword evidence="2" id="KW-0479">Metal-binding</keyword>
<evidence type="ECO:0000256" key="2">
    <source>
        <dbReference type="ARBA" id="ARBA00022723"/>
    </source>
</evidence>
<protein>
    <recommendedName>
        <fullName evidence="3">DDE Tnp4 domain-containing protein</fullName>
    </recommendedName>
</protein>
<dbReference type="GO" id="GO:0046872">
    <property type="term" value="F:metal ion binding"/>
    <property type="evidence" value="ECO:0007669"/>
    <property type="project" value="UniProtKB-KW"/>
</dbReference>
<reference evidence="4" key="1">
    <citation type="submission" date="2021-01" db="UniProtKB">
        <authorList>
            <consortium name="EnsemblMetazoa"/>
        </authorList>
    </citation>
    <scope>IDENTIFICATION</scope>
</reference>
<dbReference type="EnsemblMetazoa" id="XM_031920932">
    <property type="protein sequence ID" value="XP_031776792"/>
    <property type="gene ID" value="LOC116415765"/>
</dbReference>
<name>A0A7M7PXS5_NASVI</name>
<evidence type="ECO:0000313" key="4">
    <source>
        <dbReference type="EnsemblMetazoa" id="XP_031776792"/>
    </source>
</evidence>
<dbReference type="AlphaFoldDB" id="A0A7M7PXS5"/>
<evidence type="ECO:0000259" key="3">
    <source>
        <dbReference type="Pfam" id="PF13359"/>
    </source>
</evidence>
<dbReference type="Proteomes" id="UP000002358">
    <property type="component" value="Chromosome 1"/>
</dbReference>
<dbReference type="InterPro" id="IPR027806">
    <property type="entry name" value="HARBI1_dom"/>
</dbReference>
<dbReference type="GeneID" id="116415765"/>
<comment type="cofactor">
    <cofactor evidence="1">
        <name>a divalent metal cation</name>
        <dbReference type="ChEBI" id="CHEBI:60240"/>
    </cofactor>
</comment>
<organism evidence="4 5">
    <name type="scientific">Nasonia vitripennis</name>
    <name type="common">Parasitic wasp</name>
    <dbReference type="NCBI Taxonomy" id="7425"/>
    <lineage>
        <taxon>Eukaryota</taxon>
        <taxon>Metazoa</taxon>
        <taxon>Ecdysozoa</taxon>
        <taxon>Arthropoda</taxon>
        <taxon>Hexapoda</taxon>
        <taxon>Insecta</taxon>
        <taxon>Pterygota</taxon>
        <taxon>Neoptera</taxon>
        <taxon>Endopterygota</taxon>
        <taxon>Hymenoptera</taxon>
        <taxon>Apocrita</taxon>
        <taxon>Proctotrupomorpha</taxon>
        <taxon>Chalcidoidea</taxon>
        <taxon>Pteromalidae</taxon>
        <taxon>Pteromalinae</taxon>
        <taxon>Nasonia</taxon>
    </lineage>
</organism>
<evidence type="ECO:0000313" key="5">
    <source>
        <dbReference type="Proteomes" id="UP000002358"/>
    </source>
</evidence>
<dbReference type="RefSeq" id="XP_031776792.1">
    <property type="nucleotide sequence ID" value="XM_031920932.2"/>
</dbReference>
<sequence>MAIADAKKSFVWYNIGDFSSLNDASVFSDTDFASQLANDELDIPPSRPLPNTDIEMPFMFIADEIFALSKHLMKSFSKSGELAVEEKVFNYRLKRARLCIECAFGMIVKKYQIWQQKLKFDLTTSHFIVATIICLHNFLITSAENNMDDVNEEVVEGNNQNEENQNLRLTPVQQRQLLTAYFSSDAGSVDWQLDYI</sequence>
<dbReference type="InParanoid" id="A0A7M7PXS5"/>
<accession>A0A7M7PXS5</accession>
<dbReference type="KEGG" id="nvi:116415765"/>
<dbReference type="OrthoDB" id="2668416at2759"/>
<evidence type="ECO:0000256" key="1">
    <source>
        <dbReference type="ARBA" id="ARBA00001968"/>
    </source>
</evidence>
<feature type="domain" description="DDE Tnp4" evidence="3">
    <location>
        <begin position="2"/>
        <end position="137"/>
    </location>
</feature>
<proteinExistence type="predicted"/>
<keyword evidence="5" id="KW-1185">Reference proteome</keyword>